<accession>A0ABQ6BAI2</accession>
<dbReference type="EMBL" id="BSOW01000027">
    <property type="protein sequence ID" value="GLR89646.1"/>
    <property type="molecule type" value="Genomic_DNA"/>
</dbReference>
<reference evidence="2" key="1">
    <citation type="journal article" date="2019" name="Int. J. Syst. Evol. Microbiol.">
        <title>The Global Catalogue of Microorganisms (GCM) 10K type strain sequencing project: providing services to taxonomists for standard genome sequencing and annotation.</title>
        <authorList>
            <consortium name="The Broad Institute Genomics Platform"/>
            <consortium name="The Broad Institute Genome Sequencing Center for Infectious Disease"/>
            <person name="Wu L."/>
            <person name="Ma J."/>
        </authorList>
    </citation>
    <scope>NUCLEOTIDE SEQUENCE [LARGE SCALE GENOMIC DNA]</scope>
    <source>
        <strain evidence="2">NBRC 102520</strain>
    </source>
</reference>
<protein>
    <submittedName>
        <fullName evidence="1">Uncharacterized protein</fullName>
    </submittedName>
</protein>
<evidence type="ECO:0000313" key="1">
    <source>
        <dbReference type="EMBL" id="GLR89646.1"/>
    </source>
</evidence>
<evidence type="ECO:0000313" key="2">
    <source>
        <dbReference type="Proteomes" id="UP001156905"/>
    </source>
</evidence>
<sequence>MIPTEETVVEHVLASLTISALQNRAAPTPEQVVHHLDIACERAGLIRTHASTIRILERISREIGQAESVLEFIGRGEVQPH</sequence>
<name>A0ABQ6BAI2_9BRAD</name>
<comment type="caution">
    <text evidence="1">The sequence shown here is derived from an EMBL/GenBank/DDBJ whole genome shotgun (WGS) entry which is preliminary data.</text>
</comment>
<gene>
    <name evidence="1" type="ORF">GCM10007857_63600</name>
</gene>
<dbReference type="Proteomes" id="UP001156905">
    <property type="component" value="Unassembled WGS sequence"/>
</dbReference>
<proteinExistence type="predicted"/>
<organism evidence="1 2">
    <name type="scientific">Bradyrhizobium iriomotense</name>
    <dbReference type="NCBI Taxonomy" id="441950"/>
    <lineage>
        <taxon>Bacteria</taxon>
        <taxon>Pseudomonadati</taxon>
        <taxon>Pseudomonadota</taxon>
        <taxon>Alphaproteobacteria</taxon>
        <taxon>Hyphomicrobiales</taxon>
        <taxon>Nitrobacteraceae</taxon>
        <taxon>Bradyrhizobium</taxon>
    </lineage>
</organism>
<keyword evidence="2" id="KW-1185">Reference proteome</keyword>